<evidence type="ECO:0000256" key="1">
    <source>
        <dbReference type="SAM" id="MobiDB-lite"/>
    </source>
</evidence>
<name>A0AAD5UWC6_9APHY</name>
<dbReference type="EMBL" id="JANAWD010000445">
    <property type="protein sequence ID" value="KAJ3479338.1"/>
    <property type="molecule type" value="Genomic_DNA"/>
</dbReference>
<feature type="region of interest" description="Disordered" evidence="1">
    <location>
        <begin position="139"/>
        <end position="159"/>
    </location>
</feature>
<dbReference type="Proteomes" id="UP001212997">
    <property type="component" value="Unassembled WGS sequence"/>
</dbReference>
<dbReference type="AlphaFoldDB" id="A0AAD5UWC6"/>
<keyword evidence="3" id="KW-1185">Reference proteome</keyword>
<reference evidence="2" key="1">
    <citation type="submission" date="2022-07" db="EMBL/GenBank/DDBJ databases">
        <title>Genome Sequence of Physisporinus lineatus.</title>
        <authorList>
            <person name="Buettner E."/>
        </authorList>
    </citation>
    <scope>NUCLEOTIDE SEQUENCE</scope>
    <source>
        <strain evidence="2">VT162</strain>
    </source>
</reference>
<gene>
    <name evidence="2" type="ORF">NLI96_g9121</name>
</gene>
<sequence>MYEFTSERQLITYPTLTGEHDEVDYDYDVYLFYPSRPDFLVESWDSDDDALEISSQTENQFHNAVPFPPLSPTYSIASDFVFPDVDNNDHHGMEALGYTKLFVRGLVSAVRFSQLMRGAGFLDACSLDCVANYKAFRRRSEQNSQNPQNDSSTLQLRLS</sequence>
<protein>
    <submittedName>
        <fullName evidence="2">Uncharacterized protein</fullName>
    </submittedName>
</protein>
<comment type="caution">
    <text evidence="2">The sequence shown here is derived from an EMBL/GenBank/DDBJ whole genome shotgun (WGS) entry which is preliminary data.</text>
</comment>
<evidence type="ECO:0000313" key="3">
    <source>
        <dbReference type="Proteomes" id="UP001212997"/>
    </source>
</evidence>
<proteinExistence type="predicted"/>
<accession>A0AAD5UWC6</accession>
<evidence type="ECO:0000313" key="2">
    <source>
        <dbReference type="EMBL" id="KAJ3479338.1"/>
    </source>
</evidence>
<organism evidence="2 3">
    <name type="scientific">Meripilus lineatus</name>
    <dbReference type="NCBI Taxonomy" id="2056292"/>
    <lineage>
        <taxon>Eukaryota</taxon>
        <taxon>Fungi</taxon>
        <taxon>Dikarya</taxon>
        <taxon>Basidiomycota</taxon>
        <taxon>Agaricomycotina</taxon>
        <taxon>Agaricomycetes</taxon>
        <taxon>Polyporales</taxon>
        <taxon>Meripilaceae</taxon>
        <taxon>Meripilus</taxon>
    </lineage>
</organism>
<feature type="compositionally biased region" description="Polar residues" evidence="1">
    <location>
        <begin position="142"/>
        <end position="159"/>
    </location>
</feature>